<protein>
    <recommendedName>
        <fullName evidence="3">GTP-binding signal recognition particle</fullName>
    </recommendedName>
</protein>
<reference evidence="1 2" key="1">
    <citation type="submission" date="2011-09" db="EMBL/GenBank/DDBJ databases">
        <authorList>
            <consortium name="US DOE Joint Genome Institute (JGI-PGF)"/>
            <person name="Lucas S."/>
            <person name="Han J."/>
            <person name="Lapidus A."/>
            <person name="Cheng J.-F."/>
            <person name="Goodwin L."/>
            <person name="Pitluck S."/>
            <person name="Peters L."/>
            <person name="Land M.L."/>
            <person name="Hauser L."/>
            <person name="Orellana R."/>
            <person name="Lovley D."/>
            <person name="Woyke T.J."/>
        </authorList>
    </citation>
    <scope>NUCLEOTIDE SEQUENCE [LARGE SCALE GENOMIC DNA]</scope>
    <source>
        <strain evidence="1 2">2ac9</strain>
    </source>
</reference>
<dbReference type="NCBIfam" id="TIGR04256">
    <property type="entry name" value="GxxExxY"/>
    <property type="match status" value="1"/>
</dbReference>
<evidence type="ECO:0000313" key="2">
    <source>
        <dbReference type="Proteomes" id="UP000005778"/>
    </source>
</evidence>
<dbReference type="RefSeq" id="WP_004072741.1">
    <property type="nucleotide sequence ID" value="NZ_CM001488.1"/>
</dbReference>
<dbReference type="STRING" id="879212.DespoDRAFT_01625"/>
<accession>I5B239</accession>
<organism evidence="1 2">
    <name type="scientific">Desulfobacter postgatei 2ac9</name>
    <dbReference type="NCBI Taxonomy" id="879212"/>
    <lineage>
        <taxon>Bacteria</taxon>
        <taxon>Pseudomonadati</taxon>
        <taxon>Thermodesulfobacteriota</taxon>
        <taxon>Desulfobacteria</taxon>
        <taxon>Desulfobacterales</taxon>
        <taxon>Desulfobacteraceae</taxon>
        <taxon>Desulfobacter</taxon>
    </lineage>
</organism>
<dbReference type="Pfam" id="PF13366">
    <property type="entry name" value="PDDEXK_3"/>
    <property type="match status" value="1"/>
</dbReference>
<dbReference type="HOGENOM" id="CLU_134960_0_1_7"/>
<evidence type="ECO:0008006" key="3">
    <source>
        <dbReference type="Google" id="ProtNLM"/>
    </source>
</evidence>
<evidence type="ECO:0000313" key="1">
    <source>
        <dbReference type="EMBL" id="EIM63552.1"/>
    </source>
</evidence>
<dbReference type="Proteomes" id="UP000005778">
    <property type="component" value="Chromosome"/>
</dbReference>
<reference evidence="1 2" key="2">
    <citation type="submission" date="2012-02" db="EMBL/GenBank/DDBJ databases">
        <title>Improved High-Quality Draft sequence of Desulfobacter postgatei 2ac9.</title>
        <authorList>
            <consortium name="US DOE Joint Genome Institute"/>
            <person name="Lucas S."/>
            <person name="Han J."/>
            <person name="Lapidus A."/>
            <person name="Cheng J.-F."/>
            <person name="Goodwin L."/>
            <person name="Pitluck S."/>
            <person name="Peters L."/>
            <person name="Ovchinnikova G."/>
            <person name="Held B."/>
            <person name="Detter J.C."/>
            <person name="Han C."/>
            <person name="Tapia R."/>
            <person name="Land M."/>
            <person name="Hauser L."/>
            <person name="Kyrpides N."/>
            <person name="Ivanova N."/>
            <person name="Pagani I."/>
            <person name="Orellana R."/>
            <person name="Lovley D."/>
            <person name="Woyke T."/>
        </authorList>
    </citation>
    <scope>NUCLEOTIDE SEQUENCE [LARGE SCALE GENOMIC DNA]</scope>
    <source>
        <strain evidence="1 2">2ac9</strain>
    </source>
</reference>
<proteinExistence type="predicted"/>
<dbReference type="AlphaFoldDB" id="I5B239"/>
<dbReference type="InterPro" id="IPR026350">
    <property type="entry name" value="GxxExxY"/>
</dbReference>
<dbReference type="EMBL" id="CM001488">
    <property type="protein sequence ID" value="EIM63552.1"/>
    <property type="molecule type" value="Genomic_DNA"/>
</dbReference>
<gene>
    <name evidence="1" type="ORF">DespoDRAFT_01625</name>
</gene>
<sequence>MKPRMHTNRHELLLKDEVFQVVGCAMEVLNTLGHGLLEKPYENALVVEFQQQGIPFAQQPRFPVTYKSVNVGEYIPDLIVFDKIIVDTKAIEKIGNNEKAQIINYLKITGLRVGLVLNFKHAKLEWERIVL</sequence>
<dbReference type="eggNOG" id="COG0614">
    <property type="taxonomic scope" value="Bacteria"/>
</dbReference>
<keyword evidence="2" id="KW-1185">Reference proteome</keyword>
<name>I5B239_9BACT</name>